<dbReference type="Proteomes" id="UP000268007">
    <property type="component" value="Unassembled WGS sequence"/>
</dbReference>
<dbReference type="RefSeq" id="WP_121198360.1">
    <property type="nucleotide sequence ID" value="NZ_RBKU01000001.1"/>
</dbReference>
<dbReference type="EMBL" id="RBKU01000001">
    <property type="protein sequence ID" value="RKR82790.1"/>
    <property type="molecule type" value="Genomic_DNA"/>
</dbReference>
<proteinExistence type="predicted"/>
<evidence type="ECO:0000256" key="1">
    <source>
        <dbReference type="SAM" id="MobiDB-lite"/>
    </source>
</evidence>
<dbReference type="InterPro" id="IPR022385">
    <property type="entry name" value="Rhs_assc_core"/>
</dbReference>
<feature type="region of interest" description="Disordered" evidence="1">
    <location>
        <begin position="510"/>
        <end position="538"/>
    </location>
</feature>
<name>A0A495J1E2_9SPHI</name>
<comment type="caution">
    <text evidence="2">The sequence shown here is derived from an EMBL/GenBank/DDBJ whole genome shotgun (WGS) entry which is preliminary data.</text>
</comment>
<dbReference type="InterPro" id="IPR029058">
    <property type="entry name" value="AB_hydrolase_fold"/>
</dbReference>
<evidence type="ECO:0000313" key="2">
    <source>
        <dbReference type="EMBL" id="RKR82790.1"/>
    </source>
</evidence>
<keyword evidence="3" id="KW-1185">Reference proteome</keyword>
<evidence type="ECO:0000313" key="3">
    <source>
        <dbReference type="Proteomes" id="UP000268007"/>
    </source>
</evidence>
<dbReference type="AlphaFoldDB" id="A0A495J1E2"/>
<reference evidence="2 3" key="1">
    <citation type="submission" date="2018-10" db="EMBL/GenBank/DDBJ databases">
        <title>Genomic Encyclopedia of Archaeal and Bacterial Type Strains, Phase II (KMG-II): from individual species to whole genera.</title>
        <authorList>
            <person name="Goeker M."/>
        </authorList>
    </citation>
    <scope>NUCLEOTIDE SEQUENCE [LARGE SCALE GENOMIC DNA]</scope>
    <source>
        <strain evidence="2 3">DSM 18602</strain>
    </source>
</reference>
<dbReference type="Gene3D" id="2.180.10.10">
    <property type="entry name" value="RHS repeat-associated core"/>
    <property type="match status" value="1"/>
</dbReference>
<dbReference type="OrthoDB" id="1191296at2"/>
<accession>A0A495J1E2</accession>
<sequence>MKNITTTNSSGVATNVFNLQLNYNENNSQQYNGNISSQVWNNDYQPQQVFTYAYDNVNRLVSGTSGIMSEGNIAYDQLGNITALTRDGNTISYNYYNSNKSNRLYNVSGGGLNTAVYQYDYNGNTIIDGSKNNIQISYNLLDLPAHVSGSQNVGFTYDATGDKLSKYNASTGLFTQYINGFRYDNSTGTQQINFVATEEGRAVRRNDGTFYYVYDVADHLGDVRTSFQKNPSTLQLDVVQADDYYPFGLRKALVFGNNKYLYNKKELQDELSQYDYGSRFYDPVIARWGHIDPKAELYFQITPYAYAANTPVNAIDPDGHLVIFVNGQHAGSGGTPGYWGGFNRAVQQHFNDYNQNYADNYVSGGSTDVYMKGAVNGALYIDGGLGGWSNTFNHWGSTPSNLNVDDRLVAGYEHSGIDVGDLINSLQRTNGVITESIKVVAHSMGAAYARGLIASIVEYVKAHPEETRGLSITEYDFAAFQQNELPAPDQGVTLYQFDNKGDAVVDGTFGRMNNSHHAHEKGRDEKGSNDNVNPKGGHSITDFMKAVSGLAPGKYKYENGQFVKTD</sequence>
<dbReference type="NCBIfam" id="TIGR03696">
    <property type="entry name" value="Rhs_assc_core"/>
    <property type="match status" value="1"/>
</dbReference>
<organism evidence="2 3">
    <name type="scientific">Mucilaginibacter gracilis</name>
    <dbReference type="NCBI Taxonomy" id="423350"/>
    <lineage>
        <taxon>Bacteria</taxon>
        <taxon>Pseudomonadati</taxon>
        <taxon>Bacteroidota</taxon>
        <taxon>Sphingobacteriia</taxon>
        <taxon>Sphingobacteriales</taxon>
        <taxon>Sphingobacteriaceae</taxon>
        <taxon>Mucilaginibacter</taxon>
    </lineage>
</organism>
<gene>
    <name evidence="2" type="ORF">BDD43_2979</name>
</gene>
<dbReference type="SUPFAM" id="SSF53474">
    <property type="entry name" value="alpha/beta-Hydrolases"/>
    <property type="match status" value="1"/>
</dbReference>
<protein>
    <submittedName>
        <fullName evidence="2">RHS repeat-associated protein</fullName>
    </submittedName>
</protein>